<dbReference type="PANTHER" id="PTHR43268">
    <property type="entry name" value="THIOSULFATE SULFURTRANSFERASE/RHODANESE-LIKE DOMAIN-CONTAINING PROTEIN 2"/>
    <property type="match status" value="1"/>
</dbReference>
<dbReference type="SMART" id="SM00450">
    <property type="entry name" value="RHOD"/>
    <property type="match status" value="1"/>
</dbReference>
<dbReference type="Gene3D" id="3.40.250.10">
    <property type="entry name" value="Rhodanese-like domain"/>
    <property type="match status" value="1"/>
</dbReference>
<organism evidence="3 4">
    <name type="scientific">Seminavis robusta</name>
    <dbReference type="NCBI Taxonomy" id="568900"/>
    <lineage>
        <taxon>Eukaryota</taxon>
        <taxon>Sar</taxon>
        <taxon>Stramenopiles</taxon>
        <taxon>Ochrophyta</taxon>
        <taxon>Bacillariophyta</taxon>
        <taxon>Bacillariophyceae</taxon>
        <taxon>Bacillariophycidae</taxon>
        <taxon>Naviculales</taxon>
        <taxon>Naviculaceae</taxon>
        <taxon>Seminavis</taxon>
    </lineage>
</organism>
<evidence type="ECO:0000313" key="4">
    <source>
        <dbReference type="Proteomes" id="UP001153069"/>
    </source>
</evidence>
<dbReference type="Gene3D" id="3.30.70.100">
    <property type="match status" value="1"/>
</dbReference>
<dbReference type="PROSITE" id="PS50206">
    <property type="entry name" value="RHODANESE_3"/>
    <property type="match status" value="1"/>
</dbReference>
<protein>
    <submittedName>
        <fullName evidence="3">Sulfurtransferase/rhodanese-like domain-containing protein 2</fullName>
    </submittedName>
</protein>
<evidence type="ECO:0000313" key="3">
    <source>
        <dbReference type="EMBL" id="CAB9529017.1"/>
    </source>
</evidence>
<proteinExistence type="predicted"/>
<feature type="compositionally biased region" description="Basic residues" evidence="1">
    <location>
        <begin position="171"/>
        <end position="188"/>
    </location>
</feature>
<dbReference type="AlphaFoldDB" id="A0A9N8HX77"/>
<comment type="caution">
    <text evidence="3">The sequence shown here is derived from an EMBL/GenBank/DDBJ whole genome shotgun (WGS) entry which is preliminary data.</text>
</comment>
<dbReference type="InterPro" id="IPR001763">
    <property type="entry name" value="Rhodanese-like_dom"/>
</dbReference>
<gene>
    <name evidence="3" type="ORF">SEMRO_2381_G325490.1</name>
</gene>
<feature type="compositionally biased region" description="Basic and acidic residues" evidence="1">
    <location>
        <begin position="159"/>
        <end position="170"/>
    </location>
</feature>
<keyword evidence="4" id="KW-1185">Reference proteome</keyword>
<evidence type="ECO:0000256" key="1">
    <source>
        <dbReference type="SAM" id="MobiDB-lite"/>
    </source>
</evidence>
<name>A0A9N8HX77_9STRA</name>
<dbReference type="EMBL" id="CAICTM010002379">
    <property type="protein sequence ID" value="CAB9529017.1"/>
    <property type="molecule type" value="Genomic_DNA"/>
</dbReference>
<feature type="region of interest" description="Disordered" evidence="1">
    <location>
        <begin position="158"/>
        <end position="196"/>
    </location>
</feature>
<dbReference type="InterPro" id="IPR040503">
    <property type="entry name" value="TRHO_N"/>
</dbReference>
<dbReference type="PANTHER" id="PTHR43268:SF7">
    <property type="entry name" value="RHODANESE DOMAIN-CONTAINING PROTEIN"/>
    <property type="match status" value="1"/>
</dbReference>
<dbReference type="OrthoDB" id="25002at2759"/>
<reference evidence="3" key="1">
    <citation type="submission" date="2020-06" db="EMBL/GenBank/DDBJ databases">
        <authorList>
            <consortium name="Plant Systems Biology data submission"/>
        </authorList>
    </citation>
    <scope>NUCLEOTIDE SEQUENCE</scope>
    <source>
        <strain evidence="3">D6</strain>
    </source>
</reference>
<evidence type="ECO:0000259" key="2">
    <source>
        <dbReference type="PROSITE" id="PS50206"/>
    </source>
</evidence>
<accession>A0A9N8HX77</accession>
<dbReference type="InterPro" id="IPR020936">
    <property type="entry name" value="TrhO"/>
</dbReference>
<dbReference type="SUPFAM" id="SSF52821">
    <property type="entry name" value="Rhodanese/Cell cycle control phosphatase"/>
    <property type="match status" value="1"/>
</dbReference>
<dbReference type="Proteomes" id="UP001153069">
    <property type="component" value="Unassembled WGS sequence"/>
</dbReference>
<dbReference type="Pfam" id="PF17773">
    <property type="entry name" value="UPF0176_N"/>
    <property type="match status" value="1"/>
</dbReference>
<sequence>MKLEESAKGTELQCVTEDSKQSAAVVSQQDDVSSATPDLDHHEDWRIILYYCYMDLDVENAAVDQHVEFQRDICQQHELLGRIRVSPEGINGVLSGRWVACQAYEEQLRAELTRLISVDTELDVKYCKLRTDLPVSTQVFDSLMVKATNSVVSLFEPGMLHHDNDNDNKSSTKKKYSKQSNRRKRRQQQRKDLMDQDKLQLDNHLRQLANQVPNFPGALHLSPQEWDRKLQQARGGDAILLDCRNVYESNVGYFQVTSTTSAHNKSSSSQDSITNTLLTNTRKYSDLPKILLQSKDQWAHKKQIFMYCTGGVRCEMASKFVQAVVATNNSNEQQQQQRPPNDDVQVYQLHGGIQKYLEHHYYNNQPEQQNSSNDDNNNKSEGFYRGLNFVFDPRRTDPMVIPQKYNNTGDDDATSTMCVGKCCRCGIPHDDYDNGHAPVENKEARCCKCRILLLVCNACRDHVQCWGEPEKEGVSKLFCGIDDHCGDYQATGQNPVSIVGGAS</sequence>
<dbReference type="InterPro" id="IPR036873">
    <property type="entry name" value="Rhodanese-like_dom_sf"/>
</dbReference>
<feature type="domain" description="Rhodanese" evidence="2">
    <location>
        <begin position="234"/>
        <end position="365"/>
    </location>
</feature>